<dbReference type="KEGG" id="nbe:Back2_28610"/>
<proteinExistence type="predicted"/>
<accession>A0A3G9J5G7</accession>
<dbReference type="Proteomes" id="UP000271573">
    <property type="component" value="Chromosome"/>
</dbReference>
<reference evidence="1 2" key="1">
    <citation type="submission" date="2018-11" db="EMBL/GenBank/DDBJ databases">
        <title>Complete genome sequence of Nocardioides baekrokdamisoli strain KCTC 39748.</title>
        <authorList>
            <person name="Kang S.W."/>
            <person name="Lee K.C."/>
            <person name="Kim K.K."/>
            <person name="Kim J.S."/>
            <person name="Kim D.S."/>
            <person name="Ko S.H."/>
            <person name="Yang S.H."/>
            <person name="Shin Y.K."/>
            <person name="Lee J.S."/>
        </authorList>
    </citation>
    <scope>NUCLEOTIDE SEQUENCE [LARGE SCALE GENOMIC DNA]</scope>
    <source>
        <strain evidence="1 2">KCTC 39748</strain>
    </source>
</reference>
<gene>
    <name evidence="1" type="ORF">Back2_28610</name>
</gene>
<organism evidence="1 2">
    <name type="scientific">Nocardioides baekrokdamisoli</name>
    <dbReference type="NCBI Taxonomy" id="1804624"/>
    <lineage>
        <taxon>Bacteria</taxon>
        <taxon>Bacillati</taxon>
        <taxon>Actinomycetota</taxon>
        <taxon>Actinomycetes</taxon>
        <taxon>Propionibacteriales</taxon>
        <taxon>Nocardioidaceae</taxon>
        <taxon>Nocardioides</taxon>
    </lineage>
</organism>
<name>A0A3G9J5G7_9ACTN</name>
<evidence type="ECO:0000313" key="1">
    <source>
        <dbReference type="EMBL" id="BBH18574.1"/>
    </source>
</evidence>
<protein>
    <submittedName>
        <fullName evidence="1">Uncharacterized protein</fullName>
    </submittedName>
</protein>
<dbReference type="EMBL" id="AP019307">
    <property type="protein sequence ID" value="BBH18574.1"/>
    <property type="molecule type" value="Genomic_DNA"/>
</dbReference>
<dbReference type="AlphaFoldDB" id="A0A3G9J5G7"/>
<sequence length="111" mass="12399">MSRQNSVDLPSPRETGRVSIVSGDYREIATVLMHLPGSMTKVELERFRGVGIAGGEVTWDLETETIPVHLRAIGSRFVVVGRFIRQSEDHSAEDLHALMRMRPEIVELGQS</sequence>
<evidence type="ECO:0000313" key="2">
    <source>
        <dbReference type="Proteomes" id="UP000271573"/>
    </source>
</evidence>
<keyword evidence="2" id="KW-1185">Reference proteome</keyword>